<dbReference type="InterPro" id="IPR052055">
    <property type="entry name" value="Hepadnavirus_pol/RT"/>
</dbReference>
<gene>
    <name evidence="1" type="ORF">EZS28_019901</name>
</gene>
<evidence type="ECO:0000313" key="2">
    <source>
        <dbReference type="Proteomes" id="UP000324800"/>
    </source>
</evidence>
<organism evidence="1 2">
    <name type="scientific">Streblomastix strix</name>
    <dbReference type="NCBI Taxonomy" id="222440"/>
    <lineage>
        <taxon>Eukaryota</taxon>
        <taxon>Metamonada</taxon>
        <taxon>Preaxostyla</taxon>
        <taxon>Oxymonadida</taxon>
        <taxon>Streblomastigidae</taxon>
        <taxon>Streblomastix</taxon>
    </lineage>
</organism>
<comment type="caution">
    <text evidence="1">The sequence shown here is derived from an EMBL/GenBank/DDBJ whole genome shotgun (WGS) entry which is preliminary data.</text>
</comment>
<dbReference type="Proteomes" id="UP000324800">
    <property type="component" value="Unassembled WGS sequence"/>
</dbReference>
<dbReference type="OrthoDB" id="2897838at2759"/>
<name>A0A5J4VPT9_9EUKA</name>
<accession>A0A5J4VPT9</accession>
<dbReference type="PANTHER" id="PTHR33050">
    <property type="entry name" value="REVERSE TRANSCRIPTASE DOMAIN-CONTAINING PROTEIN"/>
    <property type="match status" value="1"/>
</dbReference>
<protein>
    <submittedName>
        <fullName evidence="1">Uncharacterized protein</fullName>
    </submittedName>
</protein>
<dbReference type="PANTHER" id="PTHR33050:SF7">
    <property type="entry name" value="RIBONUCLEASE H"/>
    <property type="match status" value="1"/>
</dbReference>
<dbReference type="AlphaFoldDB" id="A0A5J4VPT9"/>
<evidence type="ECO:0000313" key="1">
    <source>
        <dbReference type="EMBL" id="KAA6384574.1"/>
    </source>
</evidence>
<reference evidence="1 2" key="1">
    <citation type="submission" date="2019-03" db="EMBL/GenBank/DDBJ databases">
        <title>Single cell metagenomics reveals metabolic interactions within the superorganism composed of flagellate Streblomastix strix and complex community of Bacteroidetes bacteria on its surface.</title>
        <authorList>
            <person name="Treitli S.C."/>
            <person name="Kolisko M."/>
            <person name="Husnik F."/>
            <person name="Keeling P."/>
            <person name="Hampl V."/>
        </authorList>
    </citation>
    <scope>NUCLEOTIDE SEQUENCE [LARGE SCALE GENOMIC DNA]</scope>
    <source>
        <strain evidence="1">ST1C</strain>
    </source>
</reference>
<dbReference type="EMBL" id="SNRW01005692">
    <property type="protein sequence ID" value="KAA6384574.1"/>
    <property type="molecule type" value="Genomic_DNA"/>
</dbReference>
<proteinExistence type="predicted"/>
<sequence>MLCRFEEPKQQTIVDLVEEDVPCRKYRIKEDTTQQNYSTITEIEHNTDCIIGSGTIIEQNLSNSQIIMIMEANVGLQDFEYKEADSPFKSEQSMEISHELQRYLAFSNQGIHYRKMGMPFGISTVPYTFTITIQILISRIRMLSNIRIVICMNYILSLAEGAVGKGNELVNTRVLGLLMVNKLAEVVIEARAEVCVSGLIVQSTDNGDINNEGKRRELIKCEYLQISVIQEQKRQVGAVALKEQEEVDRVYGKWEKLLTNSNSREISTIQRALARLEDFINRQRFKLMQIYTDNVATSYSITKYIAKFHFRKLIYAILQIDEGNGWTLTVKFNADKMNYEADAYQRLSLTGYYGTRKEKLQESRKILQTQITIGLFAVKQNKQRARYYTFGKDSKTERKVGIKIPRNLEFALLHLTIPMIKKVISIVFKEQIQRILIVSDWKCQIRWTMFQEIMVRVEQVESSIEVMIRGARMVQKYLKVLLRKILVLQANVAQNVQGSSDKY</sequence>